<sequence length="115" mass="13116">MEQRVREICLAFPEVTEKLSHGAPSFFVRKQFVMLWPDGHHDDELPHLWCAAPPGAQEELTTTEAERFFRPPYVGHRGWLGVRLDGDVDWDEIAAVCEEAYRTVAPKKLVAQLDG</sequence>
<dbReference type="InterPro" id="IPR058532">
    <property type="entry name" value="YjbR/MT2646/Rv2570-like"/>
</dbReference>
<dbReference type="EMBL" id="CP045851">
    <property type="protein sequence ID" value="QGG97006.1"/>
    <property type="molecule type" value="Genomic_DNA"/>
</dbReference>
<dbReference type="KEGG" id="atq:GH723_06720"/>
<evidence type="ECO:0000313" key="2">
    <source>
        <dbReference type="Proteomes" id="UP000334019"/>
    </source>
</evidence>
<organism evidence="1 2">
    <name type="scientific">Actinomarinicola tropica</name>
    <dbReference type="NCBI Taxonomy" id="2789776"/>
    <lineage>
        <taxon>Bacteria</taxon>
        <taxon>Bacillati</taxon>
        <taxon>Actinomycetota</taxon>
        <taxon>Acidimicrobiia</taxon>
        <taxon>Acidimicrobiales</taxon>
        <taxon>Iamiaceae</taxon>
        <taxon>Actinomarinicola</taxon>
    </lineage>
</organism>
<dbReference type="SUPFAM" id="SSF142906">
    <property type="entry name" value="YjbR-like"/>
    <property type="match status" value="1"/>
</dbReference>
<gene>
    <name evidence="1" type="ORF">GH723_06720</name>
</gene>
<dbReference type="GO" id="GO:0003677">
    <property type="term" value="F:DNA binding"/>
    <property type="evidence" value="ECO:0007669"/>
    <property type="project" value="UniProtKB-KW"/>
</dbReference>
<accession>A0A5Q2RRB4</accession>
<dbReference type="Gene3D" id="3.90.1150.30">
    <property type="match status" value="1"/>
</dbReference>
<proteinExistence type="predicted"/>
<dbReference type="Pfam" id="PF04237">
    <property type="entry name" value="YjbR"/>
    <property type="match status" value="1"/>
</dbReference>
<dbReference type="InterPro" id="IPR038056">
    <property type="entry name" value="YjbR-like_sf"/>
</dbReference>
<dbReference type="AlphaFoldDB" id="A0A5Q2RRB4"/>
<evidence type="ECO:0000313" key="1">
    <source>
        <dbReference type="EMBL" id="QGG97006.1"/>
    </source>
</evidence>
<dbReference type="Proteomes" id="UP000334019">
    <property type="component" value="Chromosome"/>
</dbReference>
<reference evidence="1 2" key="1">
    <citation type="submission" date="2019-11" db="EMBL/GenBank/DDBJ databases">
        <authorList>
            <person name="He Y."/>
        </authorList>
    </citation>
    <scope>NUCLEOTIDE SEQUENCE [LARGE SCALE GENOMIC DNA]</scope>
    <source>
        <strain evidence="1 2">SCSIO 58843</strain>
    </source>
</reference>
<protein>
    <submittedName>
        <fullName evidence="1">MmcQ/YjbR family DNA-binding protein</fullName>
    </submittedName>
</protein>
<keyword evidence="1" id="KW-0238">DNA-binding</keyword>
<name>A0A5Q2RRB4_9ACTN</name>
<keyword evidence="2" id="KW-1185">Reference proteome</keyword>